<name>A0A518I385_9BACT</name>
<dbReference type="EMBL" id="CP037423">
    <property type="protein sequence ID" value="QDV47565.1"/>
    <property type="molecule type" value="Genomic_DNA"/>
</dbReference>
<dbReference type="AlphaFoldDB" id="A0A518I385"/>
<dbReference type="KEGG" id="snep:Enr13x_74750"/>
<evidence type="ECO:0000313" key="1">
    <source>
        <dbReference type="EMBL" id="QDV47565.1"/>
    </source>
</evidence>
<proteinExistence type="predicted"/>
<keyword evidence="2" id="KW-1185">Reference proteome</keyword>
<sequence length="96" mass="10977">MTNHHKTNCTVCGKSFSMSDLRPGRFVRPLMADRISADHPEWNADAYICHGDLNHYRSQYVQNVLASLVEYPSRIDPVAQRVGDDERDRLVDGKMT</sequence>
<accession>A0A518I385</accession>
<protein>
    <submittedName>
        <fullName evidence="1">Uncharacterized protein</fullName>
    </submittedName>
</protein>
<reference evidence="1 2" key="1">
    <citation type="submission" date="2019-03" db="EMBL/GenBank/DDBJ databases">
        <title>Deep-cultivation of Planctomycetes and their phenomic and genomic characterization uncovers novel biology.</title>
        <authorList>
            <person name="Wiegand S."/>
            <person name="Jogler M."/>
            <person name="Boedeker C."/>
            <person name="Pinto D."/>
            <person name="Vollmers J."/>
            <person name="Rivas-Marin E."/>
            <person name="Kohn T."/>
            <person name="Peeters S.H."/>
            <person name="Heuer A."/>
            <person name="Rast P."/>
            <person name="Oberbeckmann S."/>
            <person name="Bunk B."/>
            <person name="Jeske O."/>
            <person name="Meyerdierks A."/>
            <person name="Storesund J.E."/>
            <person name="Kallscheuer N."/>
            <person name="Luecker S."/>
            <person name="Lage O.M."/>
            <person name="Pohl T."/>
            <person name="Merkel B.J."/>
            <person name="Hornburger P."/>
            <person name="Mueller R.-W."/>
            <person name="Bruemmer F."/>
            <person name="Labrenz M."/>
            <person name="Spormann A.M."/>
            <person name="Op den Camp H."/>
            <person name="Overmann J."/>
            <person name="Amann R."/>
            <person name="Jetten M.S.M."/>
            <person name="Mascher T."/>
            <person name="Medema M.H."/>
            <person name="Devos D.P."/>
            <person name="Kaster A.-K."/>
            <person name="Ovreas L."/>
            <person name="Rohde M."/>
            <person name="Galperin M.Y."/>
            <person name="Jogler C."/>
        </authorList>
    </citation>
    <scope>NUCLEOTIDE SEQUENCE [LARGE SCALE GENOMIC DNA]</scope>
    <source>
        <strain evidence="1 2">Enr13</strain>
    </source>
</reference>
<organism evidence="1 2">
    <name type="scientific">Stieleria neptunia</name>
    <dbReference type="NCBI Taxonomy" id="2527979"/>
    <lineage>
        <taxon>Bacteria</taxon>
        <taxon>Pseudomonadati</taxon>
        <taxon>Planctomycetota</taxon>
        <taxon>Planctomycetia</taxon>
        <taxon>Pirellulales</taxon>
        <taxon>Pirellulaceae</taxon>
        <taxon>Stieleria</taxon>
    </lineage>
</organism>
<evidence type="ECO:0000313" key="2">
    <source>
        <dbReference type="Proteomes" id="UP000319004"/>
    </source>
</evidence>
<dbReference type="Proteomes" id="UP000319004">
    <property type="component" value="Chromosome"/>
</dbReference>
<gene>
    <name evidence="1" type="ORF">Enr13x_74750</name>
</gene>